<keyword evidence="3" id="KW-1185">Reference proteome</keyword>
<accession>A0A4D6DUH5</accession>
<evidence type="ECO:0000313" key="3">
    <source>
        <dbReference type="Proteomes" id="UP000297011"/>
    </source>
</evidence>
<evidence type="ECO:0000256" key="1">
    <source>
        <dbReference type="SAM" id="MobiDB-lite"/>
    </source>
</evidence>
<dbReference type="Proteomes" id="UP000297011">
    <property type="component" value="Segment"/>
</dbReference>
<feature type="region of interest" description="Disordered" evidence="1">
    <location>
        <begin position="211"/>
        <end position="236"/>
    </location>
</feature>
<evidence type="ECO:0000313" key="2">
    <source>
        <dbReference type="EMBL" id="QBZ70041.1"/>
    </source>
</evidence>
<organism evidence="2 3">
    <name type="scientific">Enterococcus phage vB_EfaM_Ef2.3</name>
    <dbReference type="NCBI Taxonomy" id="2546634"/>
    <lineage>
        <taxon>Viruses</taxon>
        <taxon>Duplodnaviria</taxon>
        <taxon>Heunggongvirae</taxon>
        <taxon>Uroviricota</taxon>
        <taxon>Caudoviricetes</taxon>
        <taxon>Herelleviridae</taxon>
        <taxon>Brockvirinae</taxon>
        <taxon>Kochikohdavirus</taxon>
        <taxon>Kochikohdavirus Ef23</taxon>
    </lineage>
</organism>
<dbReference type="EMBL" id="MK721192">
    <property type="protein sequence ID" value="QBZ70041.1"/>
    <property type="molecule type" value="Genomic_DNA"/>
</dbReference>
<protein>
    <submittedName>
        <fullName evidence="2">Uncharacterized protein</fullName>
    </submittedName>
</protein>
<reference evidence="2 3" key="1">
    <citation type="submission" date="2019-03" db="EMBL/GenBank/DDBJ databases">
        <title>Bacteriophages that Target Cytolytic Enterococcus faecalis Reduce Features of Ethanol-induced Liver Disease.</title>
        <authorList>
            <person name="Fouts D.E."/>
            <person name="Duan Y."/>
            <person name="White R.C."/>
            <person name="Nguyen K."/>
            <person name="Singh I."/>
            <person name="Schnabl B."/>
        </authorList>
    </citation>
    <scope>NUCLEOTIDE SEQUENCE [LARGE SCALE GENOMIC DNA]</scope>
</reference>
<name>A0A4D6DUH5_9CAUD</name>
<proteinExistence type="predicted"/>
<sequence length="236" mass="26263">MICFGYICPVCETAIVGDPDNGGELCQLTHVRHSKVIGTIRGHYNGLGGVVEDYYFGGRSGRNSQEEILRSEYGFKDSYRTGKRRQAPSGREVRAYEPLTDLTVGSPERECFEIAIEGLNKELKGYANTILALEDELLQSAIGGLSCMGQDYYEKMMILANMKSSSNRYWLVLSKLYNDYILTLPDSMEAKSGVIAVHVACLKTLSKEERASLPFSKPDPDQSIGTVREAYKEDNT</sequence>